<evidence type="ECO:0000256" key="2">
    <source>
        <dbReference type="ARBA" id="ARBA00006472"/>
    </source>
</evidence>
<dbReference type="VEuPathDB" id="FungiDB:EYZ11_001063"/>
<accession>A0A5M9M7E7</accession>
<dbReference type="AlphaFoldDB" id="A0A5M9M7E7"/>
<dbReference type="GO" id="GO:0008124">
    <property type="term" value="F:4-alpha-hydroxytetrahydrobiopterin dehydratase activity"/>
    <property type="evidence" value="ECO:0007669"/>
    <property type="project" value="UniProtKB-EC"/>
</dbReference>
<dbReference type="InterPro" id="IPR001533">
    <property type="entry name" value="Pterin_deHydtase"/>
</dbReference>
<name>A0A5M9M7E7_9EURO</name>
<protein>
    <recommendedName>
        <fullName evidence="3">4a-hydroxytetrahydrobiopterin dehydratase</fullName>
        <ecNumber evidence="3">4.2.1.96</ecNumber>
    </recommendedName>
    <alternativeName>
        <fullName evidence="5">4-alpha-hydroxy-tetrahydropterin dehydratase</fullName>
    </alternativeName>
</protein>
<dbReference type="Gene3D" id="3.30.1360.20">
    <property type="entry name" value="Transcriptional coactivator/pterin dehydratase"/>
    <property type="match status" value="1"/>
</dbReference>
<dbReference type="InterPro" id="IPR036428">
    <property type="entry name" value="PCD_sf"/>
</dbReference>
<dbReference type="Proteomes" id="UP000324241">
    <property type="component" value="Unassembled WGS sequence"/>
</dbReference>
<evidence type="ECO:0000256" key="4">
    <source>
        <dbReference type="ARBA" id="ARBA00023239"/>
    </source>
</evidence>
<dbReference type="RefSeq" id="XP_033422324.1">
    <property type="nucleotide sequence ID" value="XM_033574306.1"/>
</dbReference>
<organism evidence="6 7">
    <name type="scientific">Aspergillus tanneri</name>
    <dbReference type="NCBI Taxonomy" id="1220188"/>
    <lineage>
        <taxon>Eukaryota</taxon>
        <taxon>Fungi</taxon>
        <taxon>Dikarya</taxon>
        <taxon>Ascomycota</taxon>
        <taxon>Pezizomycotina</taxon>
        <taxon>Eurotiomycetes</taxon>
        <taxon>Eurotiomycetidae</taxon>
        <taxon>Eurotiales</taxon>
        <taxon>Aspergillaceae</taxon>
        <taxon>Aspergillus</taxon>
        <taxon>Aspergillus subgen. Circumdati</taxon>
    </lineage>
</organism>
<reference evidence="6 7" key="1">
    <citation type="submission" date="2019-08" db="EMBL/GenBank/DDBJ databases">
        <title>The genome sequence of a newly discovered highly antifungal drug resistant Aspergillus species, Aspergillus tanneri NIH 1004.</title>
        <authorList>
            <person name="Mounaud S."/>
            <person name="Singh I."/>
            <person name="Joardar V."/>
            <person name="Pakala S."/>
            <person name="Pakala S."/>
            <person name="Venepally P."/>
            <person name="Chung J.K."/>
            <person name="Losada L."/>
            <person name="Nierman W.C."/>
        </authorList>
    </citation>
    <scope>NUCLEOTIDE SEQUENCE [LARGE SCALE GENOMIC DNA]</scope>
    <source>
        <strain evidence="6 7">NIH1004</strain>
    </source>
</reference>
<evidence type="ECO:0000313" key="6">
    <source>
        <dbReference type="EMBL" id="KAA8642962.1"/>
    </source>
</evidence>
<evidence type="ECO:0000256" key="1">
    <source>
        <dbReference type="ARBA" id="ARBA00001554"/>
    </source>
</evidence>
<evidence type="ECO:0000313" key="7">
    <source>
        <dbReference type="Proteomes" id="UP000324241"/>
    </source>
</evidence>
<dbReference type="PANTHER" id="PTHR12599:SF0">
    <property type="entry name" value="PTERIN-4-ALPHA-CARBINOLAMINE DEHYDRATASE"/>
    <property type="match status" value="1"/>
</dbReference>
<keyword evidence="4" id="KW-0456">Lyase</keyword>
<proteinExistence type="inferred from homology"/>
<comment type="catalytic activity">
    <reaction evidence="1">
        <text>(4aS,6R)-4a-hydroxy-L-erythro-5,6,7,8-tetrahydrobiopterin = (6R)-L-erythro-6,7-dihydrobiopterin + H2O</text>
        <dbReference type="Rhea" id="RHEA:11920"/>
        <dbReference type="ChEBI" id="CHEBI:15377"/>
        <dbReference type="ChEBI" id="CHEBI:15642"/>
        <dbReference type="ChEBI" id="CHEBI:43120"/>
        <dbReference type="EC" id="4.2.1.96"/>
    </reaction>
</comment>
<comment type="caution">
    <text evidence="6">The sequence shown here is derived from an EMBL/GenBank/DDBJ whole genome shotgun (WGS) entry which is preliminary data.</text>
</comment>
<gene>
    <name evidence="6" type="ORF">ATNIH1004_009724</name>
</gene>
<dbReference type="PANTHER" id="PTHR12599">
    <property type="entry name" value="PTERIN-4-ALPHA-CARBINOLAMINE DEHYDRATASE"/>
    <property type="match status" value="1"/>
</dbReference>
<sequence>MDLNKSITFAEGVDTSEVLPQVEKLLEDGWVLNEEGNGLKKRFHFNTFTKVMDFGICIAIKSKRVNHHPELTLKAGTVDAFWTTHVPPGLSMKDVRMANYCEDAARDMVIPVEQSQAMDCSSRG</sequence>
<dbReference type="OrthoDB" id="277398at2759"/>
<dbReference type="EMBL" id="QUQM01000005">
    <property type="protein sequence ID" value="KAA8642962.1"/>
    <property type="molecule type" value="Genomic_DNA"/>
</dbReference>
<dbReference type="Pfam" id="PF01329">
    <property type="entry name" value="Pterin_4a"/>
    <property type="match status" value="1"/>
</dbReference>
<evidence type="ECO:0000256" key="3">
    <source>
        <dbReference type="ARBA" id="ARBA00013252"/>
    </source>
</evidence>
<dbReference type="GeneID" id="54332426"/>
<evidence type="ECO:0000256" key="5">
    <source>
        <dbReference type="ARBA" id="ARBA00030497"/>
    </source>
</evidence>
<dbReference type="EC" id="4.2.1.96" evidence="3"/>
<dbReference type="SUPFAM" id="SSF55248">
    <property type="entry name" value="PCD-like"/>
    <property type="match status" value="1"/>
</dbReference>
<comment type="similarity">
    <text evidence="2">Belongs to the pterin-4-alpha-carbinolamine dehydratase family.</text>
</comment>
<dbReference type="GO" id="GO:0006729">
    <property type="term" value="P:tetrahydrobiopterin biosynthetic process"/>
    <property type="evidence" value="ECO:0007669"/>
    <property type="project" value="InterPro"/>
</dbReference>